<gene>
    <name evidence="4" type="primary">ECI2</name>
    <name evidence="4" type="ORF">EC973_008606</name>
</gene>
<keyword evidence="5" id="KW-1185">Reference proteome</keyword>
<organism evidence="4 5">
    <name type="scientific">Apophysomyces ossiformis</name>
    <dbReference type="NCBI Taxonomy" id="679940"/>
    <lineage>
        <taxon>Eukaryota</taxon>
        <taxon>Fungi</taxon>
        <taxon>Fungi incertae sedis</taxon>
        <taxon>Mucoromycota</taxon>
        <taxon>Mucoromycotina</taxon>
        <taxon>Mucoromycetes</taxon>
        <taxon>Mucorales</taxon>
        <taxon>Mucorineae</taxon>
        <taxon>Mucoraceae</taxon>
        <taxon>Apophysomyces</taxon>
    </lineage>
</organism>
<evidence type="ECO:0000256" key="1">
    <source>
        <dbReference type="ARBA" id="ARBA00004275"/>
    </source>
</evidence>
<comment type="caution">
    <text evidence="4">The sequence shown here is derived from an EMBL/GenBank/DDBJ whole genome shotgun (WGS) entry which is preliminary data.</text>
</comment>
<name>A0A8H7ETI1_9FUNG</name>
<dbReference type="GO" id="GO:0004165">
    <property type="term" value="F:delta(3)-delta(2)-enoyl-CoA isomerase activity"/>
    <property type="evidence" value="ECO:0007669"/>
    <property type="project" value="UniProtKB-ARBA"/>
</dbReference>
<dbReference type="Proteomes" id="UP000605846">
    <property type="component" value="Unassembled WGS sequence"/>
</dbReference>
<dbReference type="PANTHER" id="PTHR43684:SF1">
    <property type="entry name" value="ENOYL-COA DELTA ISOMERASE 2"/>
    <property type="match status" value="1"/>
</dbReference>
<dbReference type="Gene3D" id="1.10.12.10">
    <property type="entry name" value="Lyase 2-enoyl-coa Hydratase, Chain A, domain 2"/>
    <property type="match status" value="1"/>
</dbReference>
<dbReference type="InterPro" id="IPR001753">
    <property type="entry name" value="Enoyl-CoA_hydra/iso"/>
</dbReference>
<dbReference type="PANTHER" id="PTHR43684">
    <property type="match status" value="1"/>
</dbReference>
<evidence type="ECO:0000313" key="5">
    <source>
        <dbReference type="Proteomes" id="UP000605846"/>
    </source>
</evidence>
<dbReference type="InterPro" id="IPR014748">
    <property type="entry name" value="Enoyl-CoA_hydra_C"/>
</dbReference>
<dbReference type="InterPro" id="IPR051053">
    <property type="entry name" value="ECH/Chromodomain_protein"/>
</dbReference>
<reference evidence="4" key="1">
    <citation type="submission" date="2020-01" db="EMBL/GenBank/DDBJ databases">
        <title>Genome Sequencing of Three Apophysomyces-Like Fungal Strains Confirms a Novel Fungal Genus in the Mucoromycota with divergent Burkholderia-like Endosymbiotic Bacteria.</title>
        <authorList>
            <person name="Stajich J.E."/>
            <person name="Macias A.M."/>
            <person name="Carter-House D."/>
            <person name="Lovett B."/>
            <person name="Kasson L.R."/>
            <person name="Berry K."/>
            <person name="Grigoriev I."/>
            <person name="Chang Y."/>
            <person name="Spatafora J."/>
            <person name="Kasson M.T."/>
        </authorList>
    </citation>
    <scope>NUCLEOTIDE SEQUENCE</scope>
    <source>
        <strain evidence="4">NRRL A-21654</strain>
    </source>
</reference>
<dbReference type="Pfam" id="PF00378">
    <property type="entry name" value="ECH_1"/>
    <property type="match status" value="1"/>
</dbReference>
<proteinExistence type="predicted"/>
<protein>
    <submittedName>
        <fullName evidence="4">Enoyl-CoA delta isomerase 2, mitochondrial</fullName>
    </submittedName>
</protein>
<keyword evidence="3 4" id="KW-0413">Isomerase</keyword>
<dbReference type="GO" id="GO:0005777">
    <property type="term" value="C:peroxisome"/>
    <property type="evidence" value="ECO:0007669"/>
    <property type="project" value="UniProtKB-SubCell"/>
</dbReference>
<keyword evidence="2" id="KW-0576">Peroxisome</keyword>
<dbReference type="CDD" id="cd06558">
    <property type="entry name" value="crotonase-like"/>
    <property type="match status" value="1"/>
</dbReference>
<dbReference type="SUPFAM" id="SSF52096">
    <property type="entry name" value="ClpP/crotonase"/>
    <property type="match status" value="1"/>
</dbReference>
<comment type="subcellular location">
    <subcellularLocation>
        <location evidence="1">Peroxisome</location>
    </subcellularLocation>
</comment>
<sequence length="273" mass="30512">MTAEKIPQFQTLAITLSPTGVAELAFNQPKLYNALTPEAYRDWRDAIVWAANSDAVKVTVLTGRGKYYTSGQKLELPDFSDENLLDTLQKRRDVTKDLVAQMIQFPKLLIAAINGPSIGFGTTTMALCDVIYSVPHATFTTPFMKLGFCAEGGSSVLFPRIMGPSKANEMLLMGRTFTAEEMKDCGMISKLIPVENFRETVLGYAEEAAQFSVEAMKVTKDLIRRVDRETLLRANDVEMERLAERMGSQDSLDSIMRFVEESKKRKANKQSKL</sequence>
<evidence type="ECO:0000256" key="3">
    <source>
        <dbReference type="ARBA" id="ARBA00023235"/>
    </source>
</evidence>
<dbReference type="OrthoDB" id="448450at2759"/>
<evidence type="ECO:0000256" key="2">
    <source>
        <dbReference type="ARBA" id="ARBA00023140"/>
    </source>
</evidence>
<dbReference type="AlphaFoldDB" id="A0A8H7ETI1"/>
<dbReference type="Gene3D" id="3.90.226.10">
    <property type="entry name" value="2-enoyl-CoA Hydratase, Chain A, domain 1"/>
    <property type="match status" value="1"/>
</dbReference>
<dbReference type="InterPro" id="IPR029045">
    <property type="entry name" value="ClpP/crotonase-like_dom_sf"/>
</dbReference>
<evidence type="ECO:0000313" key="4">
    <source>
        <dbReference type="EMBL" id="KAF7726561.1"/>
    </source>
</evidence>
<accession>A0A8H7ETI1</accession>
<dbReference type="EMBL" id="JABAYA010000076">
    <property type="protein sequence ID" value="KAF7726561.1"/>
    <property type="molecule type" value="Genomic_DNA"/>
</dbReference>